<dbReference type="Proteomes" id="UP001162501">
    <property type="component" value="Chromosome 6"/>
</dbReference>
<sequence>MPSPSPAFPELPGDHSCGQRLLAPGAAPWALVTMWAAVSSSLLTSFQAGRSCPCGGLQPEHRLHPCSPQELPSRKPNARAGASVQDEWVLVGRRGVWSSRGTAPGPPLLQPQLGTPAPGACGGSCGDQLGGWPGVADGRQR</sequence>
<proteinExistence type="predicted"/>
<organism evidence="1 2">
    <name type="scientific">Rangifer tarandus platyrhynchus</name>
    <name type="common">Svalbard reindeer</name>
    <dbReference type="NCBI Taxonomy" id="3082113"/>
    <lineage>
        <taxon>Eukaryota</taxon>
        <taxon>Metazoa</taxon>
        <taxon>Chordata</taxon>
        <taxon>Craniata</taxon>
        <taxon>Vertebrata</taxon>
        <taxon>Euteleostomi</taxon>
        <taxon>Mammalia</taxon>
        <taxon>Eutheria</taxon>
        <taxon>Laurasiatheria</taxon>
        <taxon>Artiodactyla</taxon>
        <taxon>Ruminantia</taxon>
        <taxon>Pecora</taxon>
        <taxon>Cervidae</taxon>
        <taxon>Odocoileinae</taxon>
        <taxon>Rangifer</taxon>
    </lineage>
</organism>
<evidence type="ECO:0000313" key="1">
    <source>
        <dbReference type="EMBL" id="CAI9711180.1"/>
    </source>
</evidence>
<reference evidence="1" key="1">
    <citation type="submission" date="2023-05" db="EMBL/GenBank/DDBJ databases">
        <authorList>
            <consortium name="ELIXIR-Norway"/>
        </authorList>
    </citation>
    <scope>NUCLEOTIDE SEQUENCE</scope>
</reference>
<evidence type="ECO:0000313" key="2">
    <source>
        <dbReference type="Proteomes" id="UP001162501"/>
    </source>
</evidence>
<name>A0ACB0FDW0_RANTA</name>
<accession>A0ACB0FDW0</accession>
<dbReference type="EMBL" id="OX596090">
    <property type="protein sequence ID" value="CAI9711180.1"/>
    <property type="molecule type" value="Genomic_DNA"/>
</dbReference>
<gene>
    <name evidence="1" type="ORF">MRATA1EN3_LOCUS22393</name>
</gene>
<protein>
    <submittedName>
        <fullName evidence="1">Uncharacterized protein</fullName>
    </submittedName>
</protein>